<feature type="region of interest" description="Disordered" evidence="1">
    <location>
        <begin position="1"/>
        <end position="51"/>
    </location>
</feature>
<evidence type="ECO:0000256" key="1">
    <source>
        <dbReference type="SAM" id="MobiDB-lite"/>
    </source>
</evidence>
<comment type="caution">
    <text evidence="2">The sequence shown here is derived from an EMBL/GenBank/DDBJ whole genome shotgun (WGS) entry which is preliminary data.</text>
</comment>
<dbReference type="AlphaFoldDB" id="F7SXZ2"/>
<evidence type="ECO:0000313" key="2">
    <source>
        <dbReference type="EMBL" id="EGP47162.1"/>
    </source>
</evidence>
<sequence length="51" mass="5174">MSHRLRDGAAGPGGEATDDAATDMANLGRGTSIPCGWMDDAITGAPGPRFK</sequence>
<dbReference type="Proteomes" id="UP000004853">
    <property type="component" value="Unassembled WGS sequence"/>
</dbReference>
<organism evidence="2 3">
    <name type="scientific">Achromobacter insuavis AXX-A</name>
    <dbReference type="NCBI Taxonomy" id="1003200"/>
    <lineage>
        <taxon>Bacteria</taxon>
        <taxon>Pseudomonadati</taxon>
        <taxon>Pseudomonadota</taxon>
        <taxon>Betaproteobacteria</taxon>
        <taxon>Burkholderiales</taxon>
        <taxon>Alcaligenaceae</taxon>
        <taxon>Achromobacter</taxon>
    </lineage>
</organism>
<dbReference type="HOGENOM" id="CLU_3094401_0_0_4"/>
<gene>
    <name evidence="2" type="ORF">AXXA_07700</name>
</gene>
<protein>
    <submittedName>
        <fullName evidence="2">Uncharacterized protein</fullName>
    </submittedName>
</protein>
<evidence type="ECO:0000313" key="3">
    <source>
        <dbReference type="Proteomes" id="UP000004853"/>
    </source>
</evidence>
<dbReference type="EMBL" id="AFRQ01000032">
    <property type="protein sequence ID" value="EGP47162.1"/>
    <property type="molecule type" value="Genomic_DNA"/>
</dbReference>
<reference evidence="2 3" key="1">
    <citation type="submission" date="2011-06" db="EMBL/GenBank/DDBJ databases">
        <authorList>
            <person name="Bador J."/>
            <person name="Amoureux L."/>
            <person name="Neuwirth C."/>
        </authorList>
    </citation>
    <scope>NUCLEOTIDE SEQUENCE [LARGE SCALE GENOMIC DNA]</scope>
    <source>
        <strain evidence="2 3">AXX-A</strain>
    </source>
</reference>
<accession>F7SXZ2</accession>
<name>F7SXZ2_9BURK</name>
<proteinExistence type="predicted"/>